<dbReference type="AlphaFoldDB" id="A0A7S3PD65"/>
<comment type="similarity">
    <text evidence="1">Belongs to the VPS13 family.</text>
</comment>
<accession>A0A7S3PD65</accession>
<evidence type="ECO:0000256" key="1">
    <source>
        <dbReference type="ARBA" id="ARBA00006545"/>
    </source>
</evidence>
<dbReference type="EMBL" id="HBIN01002417">
    <property type="protein sequence ID" value="CAE0431252.1"/>
    <property type="molecule type" value="Transcribed_RNA"/>
</dbReference>
<dbReference type="GO" id="GO:0006623">
    <property type="term" value="P:protein targeting to vacuole"/>
    <property type="evidence" value="ECO:0007669"/>
    <property type="project" value="TreeGrafter"/>
</dbReference>
<dbReference type="PANTHER" id="PTHR16166:SF93">
    <property type="entry name" value="INTERMEMBRANE LIPID TRANSFER PROTEIN VPS13"/>
    <property type="match status" value="1"/>
</dbReference>
<dbReference type="GO" id="GO:0045053">
    <property type="term" value="P:protein retention in Golgi apparatus"/>
    <property type="evidence" value="ECO:0007669"/>
    <property type="project" value="TreeGrafter"/>
</dbReference>
<evidence type="ECO:0000313" key="2">
    <source>
        <dbReference type="EMBL" id="CAE0431252.1"/>
    </source>
</evidence>
<dbReference type="PANTHER" id="PTHR16166">
    <property type="entry name" value="VACUOLAR PROTEIN SORTING-ASSOCIATED PROTEIN VPS13"/>
    <property type="match status" value="1"/>
</dbReference>
<name>A0A7S3PD65_9STRA</name>
<reference evidence="2" key="1">
    <citation type="submission" date="2021-01" db="EMBL/GenBank/DDBJ databases">
        <authorList>
            <person name="Corre E."/>
            <person name="Pelletier E."/>
            <person name="Niang G."/>
            <person name="Scheremetjew M."/>
            <person name="Finn R."/>
            <person name="Kale V."/>
            <person name="Holt S."/>
            <person name="Cochrane G."/>
            <person name="Meng A."/>
            <person name="Brown T."/>
            <person name="Cohen L."/>
        </authorList>
    </citation>
    <scope>NUCLEOTIDE SEQUENCE</scope>
    <source>
        <strain evidence="2">GSBS06</strain>
    </source>
</reference>
<gene>
    <name evidence="2" type="ORF">ASTO00021_LOCUS1590</name>
</gene>
<organism evidence="2">
    <name type="scientific">Aplanochytrium stocchinoi</name>
    <dbReference type="NCBI Taxonomy" id="215587"/>
    <lineage>
        <taxon>Eukaryota</taxon>
        <taxon>Sar</taxon>
        <taxon>Stramenopiles</taxon>
        <taxon>Bigyra</taxon>
        <taxon>Labyrinthulomycetes</taxon>
        <taxon>Thraustochytrida</taxon>
        <taxon>Thraustochytriidae</taxon>
        <taxon>Aplanochytrium</taxon>
    </lineage>
</organism>
<protein>
    <submittedName>
        <fullName evidence="2">Uncharacterized protein</fullName>
    </submittedName>
</protein>
<sequence length="277" mass="30040">MATVAGGLAGTVSRGITHLTMDGNYQKSKYVNTASGKSAPQNIGDGIIAGGEGLLKSMASGISGLVDAPAEGAKSGGFGGFIKGLGKGVVGAVTKPVDGVFEFVSKTTEGAVAQTKTQDEINIDLDLKKRKYAPRLFQGETRIMIPYRNREQTLIRAALEQIWANIDSGIDDEYYSFVTFSPLPLMLLFTFKTASLILMSQQPKSSRNLIQNRYAFADSLAGINEDSFYKCSIYWTVPFDSVNYANSFQEKFLTGKSFSKEQLEQHLKGAIKKFGHA</sequence>
<dbReference type="InterPro" id="IPR026847">
    <property type="entry name" value="VPS13"/>
</dbReference>
<proteinExistence type="inferred from homology"/>